<evidence type="ECO:0000313" key="3">
    <source>
        <dbReference type="Proteomes" id="UP000834106"/>
    </source>
</evidence>
<proteinExistence type="predicted"/>
<keyword evidence="3" id="KW-1185">Reference proteome</keyword>
<dbReference type="EMBL" id="OU503052">
    <property type="protein sequence ID" value="CAI9779929.1"/>
    <property type="molecule type" value="Genomic_DNA"/>
</dbReference>
<evidence type="ECO:0000313" key="2">
    <source>
        <dbReference type="EMBL" id="CAI9779929.1"/>
    </source>
</evidence>
<keyword evidence="1" id="KW-0812">Transmembrane</keyword>
<protein>
    <submittedName>
        <fullName evidence="2">Uncharacterized protein</fullName>
    </submittedName>
</protein>
<gene>
    <name evidence="2" type="ORF">FPE_LOCUS27359</name>
</gene>
<name>A0AAD2A2R7_9LAMI</name>
<feature type="transmembrane region" description="Helical" evidence="1">
    <location>
        <begin position="40"/>
        <end position="60"/>
    </location>
</feature>
<sequence>MCVLRKSWTYFSQVQTSMTLWTMNSTIMCFFEEKPPMRNMAMLLHTLTLVMLLVFTLALIKEATLLTPYILVGEKILRVPHKYHLFSPVFKDDKIQFLEDASPAKKLKSNSEGNVIGDDINVNKLSEEFSAFESQMKLLLDVEI</sequence>
<evidence type="ECO:0000256" key="1">
    <source>
        <dbReference type="SAM" id="Phobius"/>
    </source>
</evidence>
<dbReference type="Proteomes" id="UP000834106">
    <property type="component" value="Chromosome 17"/>
</dbReference>
<dbReference type="AlphaFoldDB" id="A0AAD2A2R7"/>
<organism evidence="2 3">
    <name type="scientific">Fraxinus pennsylvanica</name>
    <dbReference type="NCBI Taxonomy" id="56036"/>
    <lineage>
        <taxon>Eukaryota</taxon>
        <taxon>Viridiplantae</taxon>
        <taxon>Streptophyta</taxon>
        <taxon>Embryophyta</taxon>
        <taxon>Tracheophyta</taxon>
        <taxon>Spermatophyta</taxon>
        <taxon>Magnoliopsida</taxon>
        <taxon>eudicotyledons</taxon>
        <taxon>Gunneridae</taxon>
        <taxon>Pentapetalae</taxon>
        <taxon>asterids</taxon>
        <taxon>lamiids</taxon>
        <taxon>Lamiales</taxon>
        <taxon>Oleaceae</taxon>
        <taxon>Oleeae</taxon>
        <taxon>Fraxinus</taxon>
    </lineage>
</organism>
<keyword evidence="1" id="KW-0472">Membrane</keyword>
<reference evidence="2" key="1">
    <citation type="submission" date="2023-05" db="EMBL/GenBank/DDBJ databases">
        <authorList>
            <person name="Huff M."/>
        </authorList>
    </citation>
    <scope>NUCLEOTIDE SEQUENCE</scope>
</reference>
<keyword evidence="1" id="KW-1133">Transmembrane helix</keyword>
<accession>A0AAD2A2R7</accession>